<name>A0A699GNK6_TANCI</name>
<comment type="caution">
    <text evidence="2">The sequence shown here is derived from an EMBL/GenBank/DDBJ whole genome shotgun (WGS) entry which is preliminary data.</text>
</comment>
<gene>
    <name evidence="2" type="ORF">Tci_132302</name>
</gene>
<evidence type="ECO:0000256" key="1">
    <source>
        <dbReference type="SAM" id="MobiDB-lite"/>
    </source>
</evidence>
<evidence type="ECO:0000313" key="2">
    <source>
        <dbReference type="EMBL" id="GEV60325.1"/>
    </source>
</evidence>
<reference evidence="2" key="1">
    <citation type="journal article" date="2019" name="Sci. Rep.">
        <title>Draft genome of Tanacetum cinerariifolium, the natural source of mosquito coil.</title>
        <authorList>
            <person name="Yamashiro T."/>
            <person name="Shiraishi A."/>
            <person name="Satake H."/>
            <person name="Nakayama K."/>
        </authorList>
    </citation>
    <scope>NUCLEOTIDE SEQUENCE</scope>
</reference>
<dbReference type="AlphaFoldDB" id="A0A699GNK6"/>
<protein>
    <submittedName>
        <fullName evidence="2">Uncharacterized protein</fullName>
    </submittedName>
</protein>
<proteinExistence type="predicted"/>
<feature type="region of interest" description="Disordered" evidence="1">
    <location>
        <begin position="179"/>
        <end position="204"/>
    </location>
</feature>
<dbReference type="EMBL" id="BKCJ010028430">
    <property type="protein sequence ID" value="GEV60325.1"/>
    <property type="molecule type" value="Genomic_DNA"/>
</dbReference>
<accession>A0A699GNK6</accession>
<organism evidence="2">
    <name type="scientific">Tanacetum cinerariifolium</name>
    <name type="common">Dalmatian daisy</name>
    <name type="synonym">Chrysanthemum cinerariifolium</name>
    <dbReference type="NCBI Taxonomy" id="118510"/>
    <lineage>
        <taxon>Eukaryota</taxon>
        <taxon>Viridiplantae</taxon>
        <taxon>Streptophyta</taxon>
        <taxon>Embryophyta</taxon>
        <taxon>Tracheophyta</taxon>
        <taxon>Spermatophyta</taxon>
        <taxon>Magnoliopsida</taxon>
        <taxon>eudicotyledons</taxon>
        <taxon>Gunneridae</taxon>
        <taxon>Pentapetalae</taxon>
        <taxon>asterids</taxon>
        <taxon>campanulids</taxon>
        <taxon>Asterales</taxon>
        <taxon>Asteraceae</taxon>
        <taxon>Asteroideae</taxon>
        <taxon>Anthemideae</taxon>
        <taxon>Anthemidinae</taxon>
        <taxon>Tanacetum</taxon>
    </lineage>
</organism>
<sequence>MAQQIIPSAQLASKFKGIRRCNNYVGLQSIPCSPECKIIEKILLYHPLSYALTTTVDVPAKKDIIQYPRFTKLIIADLMKKFSNIPQRIDEDYHSIKDDIPLIIEELFKQYVLNNVIQVDPTTTISTDTTSLTDLQKQLYLQMKRSLQDLANDMALWEVLKRKFVKSFTFNTSCRGDAFHSQHHDDHQDDDAPPEGEKIVKRQKTSKSLKFAKDETIIDEDEVILEEETPELITEFQNIDKRVLTIFDHAIMDDTLNDMLSNHFKNAEEFAYHLEQATNIMENQIVWENSKRT</sequence>